<evidence type="ECO:0000256" key="1">
    <source>
        <dbReference type="ARBA" id="ARBA00022448"/>
    </source>
</evidence>
<dbReference type="PANTHER" id="PTHR30532">
    <property type="entry name" value="IRON III DICITRATE-BINDING PERIPLASMIC PROTEIN"/>
    <property type="match status" value="1"/>
</dbReference>
<keyword evidence="1" id="KW-0813">Transport</keyword>
<dbReference type="Gene3D" id="3.40.50.1980">
    <property type="entry name" value="Nitrogenase molybdenum iron protein domain"/>
    <property type="match status" value="1"/>
</dbReference>
<sequence length="82" mass="8889">MLLVLAACGNQGEKNNKAETKSYKMDDGKTVDIPKDPKRIAVVAPTYAGGLKKLGANIVAVNQQVDQSKVLKDKFEGVTKNW</sequence>
<dbReference type="EMBL" id="UHAP01000001">
    <property type="protein sequence ID" value="SUK59484.1"/>
    <property type="molecule type" value="Genomic_DNA"/>
</dbReference>
<dbReference type="GO" id="GO:0030288">
    <property type="term" value="C:outer membrane-bounded periplasmic space"/>
    <property type="evidence" value="ECO:0007669"/>
    <property type="project" value="TreeGrafter"/>
</dbReference>
<dbReference type="Proteomes" id="UP000255091">
    <property type="component" value="Unassembled WGS sequence"/>
</dbReference>
<name>A0A380DYQ1_STAAU</name>
<dbReference type="AlphaFoldDB" id="A0A380DYQ1"/>
<evidence type="ECO:0000256" key="2">
    <source>
        <dbReference type="ARBA" id="ARBA00022729"/>
    </source>
</evidence>
<reference evidence="3 4" key="1">
    <citation type="submission" date="2018-06" db="EMBL/GenBank/DDBJ databases">
        <authorList>
            <consortium name="Pathogen Informatics"/>
            <person name="Doyle S."/>
        </authorList>
    </citation>
    <scope>NUCLEOTIDE SEQUENCE [LARGE SCALE GENOMIC DNA]</scope>
    <source>
        <strain evidence="3 4">NCTC6133</strain>
    </source>
</reference>
<organism evidence="3 4">
    <name type="scientific">Staphylococcus aureus</name>
    <dbReference type="NCBI Taxonomy" id="1280"/>
    <lineage>
        <taxon>Bacteria</taxon>
        <taxon>Bacillati</taxon>
        <taxon>Bacillota</taxon>
        <taxon>Bacilli</taxon>
        <taxon>Bacillales</taxon>
        <taxon>Staphylococcaceae</taxon>
        <taxon>Staphylococcus</taxon>
    </lineage>
</organism>
<dbReference type="SUPFAM" id="SSF53807">
    <property type="entry name" value="Helical backbone' metal receptor"/>
    <property type="match status" value="1"/>
</dbReference>
<accession>A0A380DYQ1</accession>
<dbReference type="InterPro" id="IPR051313">
    <property type="entry name" value="Bact_iron-sidero_bind"/>
</dbReference>
<gene>
    <name evidence="3" type="primary">fhuD2_2</name>
    <name evidence="3" type="ORF">NCTC6133_03080</name>
</gene>
<protein>
    <submittedName>
        <fullName evidence="3">Ferrichrome-binding periplasmic protein</fullName>
    </submittedName>
</protein>
<evidence type="ECO:0000313" key="4">
    <source>
        <dbReference type="Proteomes" id="UP000255091"/>
    </source>
</evidence>
<proteinExistence type="predicted"/>
<evidence type="ECO:0000313" key="3">
    <source>
        <dbReference type="EMBL" id="SUK59484.1"/>
    </source>
</evidence>
<keyword evidence="2" id="KW-0732">Signal</keyword>
<dbReference type="PANTHER" id="PTHR30532:SF26">
    <property type="entry name" value="IRON(3+)-HYDROXAMATE-BINDING PROTEIN FHUD"/>
    <property type="match status" value="1"/>
</dbReference>